<dbReference type="PANTHER" id="PTHR43156:SF2">
    <property type="entry name" value="STAGE II SPORULATION PROTEIN E"/>
    <property type="match status" value="1"/>
</dbReference>
<dbReference type="CDD" id="cd00130">
    <property type="entry name" value="PAS"/>
    <property type="match status" value="1"/>
</dbReference>
<dbReference type="EMBL" id="JAVREZ010000011">
    <property type="protein sequence ID" value="MDT0484273.1"/>
    <property type="molecule type" value="Genomic_DNA"/>
</dbReference>
<dbReference type="Proteomes" id="UP001183824">
    <property type="component" value="Unassembled WGS sequence"/>
</dbReference>
<dbReference type="Pfam" id="PF13185">
    <property type="entry name" value="GAF_2"/>
    <property type="match status" value="1"/>
</dbReference>
<dbReference type="InterPro" id="IPR003018">
    <property type="entry name" value="GAF"/>
</dbReference>
<dbReference type="SMART" id="SM00065">
    <property type="entry name" value="GAF"/>
    <property type="match status" value="1"/>
</dbReference>
<dbReference type="Gene3D" id="3.60.40.10">
    <property type="entry name" value="PPM-type phosphatase domain"/>
    <property type="match status" value="1"/>
</dbReference>
<feature type="domain" description="PAS" evidence="2">
    <location>
        <begin position="37"/>
        <end position="82"/>
    </location>
</feature>
<evidence type="ECO:0000313" key="3">
    <source>
        <dbReference type="EMBL" id="MDT0484273.1"/>
    </source>
</evidence>
<dbReference type="InterPro" id="IPR029016">
    <property type="entry name" value="GAF-like_dom_sf"/>
</dbReference>
<dbReference type="InterPro" id="IPR001932">
    <property type="entry name" value="PPM-type_phosphatase-like_dom"/>
</dbReference>
<dbReference type="Gene3D" id="3.30.450.40">
    <property type="match status" value="1"/>
</dbReference>
<proteinExistence type="predicted"/>
<dbReference type="SMART" id="SM00331">
    <property type="entry name" value="PP2C_SIG"/>
    <property type="match status" value="1"/>
</dbReference>
<keyword evidence="4" id="KW-1185">Reference proteome</keyword>
<gene>
    <name evidence="3" type="ORF">RNB18_29385</name>
</gene>
<dbReference type="SUPFAM" id="SSF81606">
    <property type="entry name" value="PP2C-like"/>
    <property type="match status" value="1"/>
</dbReference>
<dbReference type="Gene3D" id="3.30.450.20">
    <property type="entry name" value="PAS domain"/>
    <property type="match status" value="1"/>
</dbReference>
<keyword evidence="1" id="KW-0378">Hydrolase</keyword>
<sequence>MTHPRLSAPSAPFLPSGTLRELSEAARAAGTGQVPDERWTARRFLDGTPAAVAVLDADLRYLYVNDTLAELNGLPVEEHLGRPMPEVIPGSGPSAEVAREVLRTGLPQTVVFDGRAPDDKVDVPRWWLGAFHRIEGEDGEILGVAAVVMEVTDGIRQRESLRRAQERLELLEETAARVGRTLDAAEACRALTDLLVPRFADYAAVDVLDPEGTRRAPATPVPVRLRRMAVAAAPGTPEPFTPVTRSGEVIFHQASSSMSQVLAGHKPVVLNRPDDDTVRLLAPTRQRLERYRTLELHSVAYLPLMVGGEPVGAVIVGRRADSPEFTPDDAELLELLTARAATGIGHALRYTHEHETALEMQRAFLASPRIPGPGVEIASRYLPAGRGAEVGGDWFDAVALPSGRTLLVVGDVMGHGVRAAAAMSEYRSLLRALALQGLAPDRLLTEADRTAHALDLDRVATCVLVLLDPAAELSVLATAGHVPPLVVRPGTAPELADLPVGPPLGTGFGGYESRHCPLPPGTLLLAYTDGLVERRGEDIDTGLTALAHAPVAAGNALPDILNTVLDRLAPANSEDDVTLLAARTLREPLRPR</sequence>
<reference evidence="4" key="1">
    <citation type="submission" date="2023-07" db="EMBL/GenBank/DDBJ databases">
        <title>30 novel species of actinomycetes from the DSMZ collection.</title>
        <authorList>
            <person name="Nouioui I."/>
        </authorList>
    </citation>
    <scope>NUCLEOTIDE SEQUENCE [LARGE SCALE GENOMIC DNA]</scope>
    <source>
        <strain evidence="4">DSM 41640</strain>
    </source>
</reference>
<dbReference type="PROSITE" id="PS50112">
    <property type="entry name" value="PAS"/>
    <property type="match status" value="1"/>
</dbReference>
<dbReference type="SUPFAM" id="SSF55785">
    <property type="entry name" value="PYP-like sensor domain (PAS domain)"/>
    <property type="match status" value="1"/>
</dbReference>
<comment type="caution">
    <text evidence="3">The sequence shown here is derived from an EMBL/GenBank/DDBJ whole genome shotgun (WGS) entry which is preliminary data.</text>
</comment>
<organism evidence="3 4">
    <name type="scientific">Streptomyces doebereineriae</name>
    <dbReference type="NCBI Taxonomy" id="3075528"/>
    <lineage>
        <taxon>Bacteria</taxon>
        <taxon>Bacillati</taxon>
        <taxon>Actinomycetota</taxon>
        <taxon>Actinomycetes</taxon>
        <taxon>Kitasatosporales</taxon>
        <taxon>Streptomycetaceae</taxon>
        <taxon>Streptomyces</taxon>
    </lineage>
</organism>
<name>A0ABU2VG40_9ACTN</name>
<protein>
    <submittedName>
        <fullName evidence="3">SpoIIE family protein phosphatase</fullName>
    </submittedName>
</protein>
<dbReference type="InterPro" id="IPR013656">
    <property type="entry name" value="PAS_4"/>
</dbReference>
<evidence type="ECO:0000313" key="4">
    <source>
        <dbReference type="Proteomes" id="UP001183824"/>
    </source>
</evidence>
<dbReference type="InterPro" id="IPR000014">
    <property type="entry name" value="PAS"/>
</dbReference>
<evidence type="ECO:0000256" key="1">
    <source>
        <dbReference type="ARBA" id="ARBA00022801"/>
    </source>
</evidence>
<dbReference type="SUPFAM" id="SSF55781">
    <property type="entry name" value="GAF domain-like"/>
    <property type="match status" value="1"/>
</dbReference>
<accession>A0ABU2VG40</accession>
<dbReference type="InterPro" id="IPR036457">
    <property type="entry name" value="PPM-type-like_dom_sf"/>
</dbReference>
<dbReference type="InterPro" id="IPR035965">
    <property type="entry name" value="PAS-like_dom_sf"/>
</dbReference>
<dbReference type="PANTHER" id="PTHR43156">
    <property type="entry name" value="STAGE II SPORULATION PROTEIN E-RELATED"/>
    <property type="match status" value="1"/>
</dbReference>
<dbReference type="Pfam" id="PF07228">
    <property type="entry name" value="SpoIIE"/>
    <property type="match status" value="1"/>
</dbReference>
<dbReference type="InterPro" id="IPR052016">
    <property type="entry name" value="Bact_Sigma-Reg"/>
</dbReference>
<dbReference type="Pfam" id="PF08448">
    <property type="entry name" value="PAS_4"/>
    <property type="match status" value="1"/>
</dbReference>
<dbReference type="RefSeq" id="WP_311717141.1">
    <property type="nucleotide sequence ID" value="NZ_JAVREZ010000011.1"/>
</dbReference>
<dbReference type="NCBIfam" id="TIGR00229">
    <property type="entry name" value="sensory_box"/>
    <property type="match status" value="1"/>
</dbReference>
<evidence type="ECO:0000259" key="2">
    <source>
        <dbReference type="PROSITE" id="PS50112"/>
    </source>
</evidence>